<dbReference type="Pfam" id="PF12728">
    <property type="entry name" value="HTH_17"/>
    <property type="match status" value="1"/>
</dbReference>
<organism evidence="2 3">
    <name type="scientific">Paludisphaera mucosa</name>
    <dbReference type="NCBI Taxonomy" id="3030827"/>
    <lineage>
        <taxon>Bacteria</taxon>
        <taxon>Pseudomonadati</taxon>
        <taxon>Planctomycetota</taxon>
        <taxon>Planctomycetia</taxon>
        <taxon>Isosphaerales</taxon>
        <taxon>Isosphaeraceae</taxon>
        <taxon>Paludisphaera</taxon>
    </lineage>
</organism>
<dbReference type="RefSeq" id="WP_277862385.1">
    <property type="nucleotide sequence ID" value="NZ_JARRAG010000002.1"/>
</dbReference>
<protein>
    <submittedName>
        <fullName evidence="2">Helix-turn-helix domain-containing protein</fullName>
    </submittedName>
</protein>
<feature type="domain" description="Helix-turn-helix" evidence="1">
    <location>
        <begin position="17"/>
        <end position="68"/>
    </location>
</feature>
<dbReference type="Proteomes" id="UP001216907">
    <property type="component" value="Unassembled WGS sequence"/>
</dbReference>
<comment type="caution">
    <text evidence="2">The sequence shown here is derived from an EMBL/GenBank/DDBJ whole genome shotgun (WGS) entry which is preliminary data.</text>
</comment>
<proteinExistence type="predicted"/>
<dbReference type="InterPro" id="IPR009061">
    <property type="entry name" value="DNA-bd_dom_put_sf"/>
</dbReference>
<dbReference type="SUPFAM" id="SSF46955">
    <property type="entry name" value="Putative DNA-binding domain"/>
    <property type="match status" value="1"/>
</dbReference>
<name>A0ABT6FES9_9BACT</name>
<sequence length="70" mass="7882">MNSTPRPDAAPAFLEPLLSIEDLAAALSCSRRLVERMRAAGKLPRPDLHVGRMPRWRRSTFVQWIAQGGR</sequence>
<keyword evidence="3" id="KW-1185">Reference proteome</keyword>
<accession>A0ABT6FES9</accession>
<dbReference type="EMBL" id="JARRAG010000002">
    <property type="protein sequence ID" value="MDG3006082.1"/>
    <property type="molecule type" value="Genomic_DNA"/>
</dbReference>
<gene>
    <name evidence="2" type="ORF">PZE19_20100</name>
</gene>
<evidence type="ECO:0000259" key="1">
    <source>
        <dbReference type="Pfam" id="PF12728"/>
    </source>
</evidence>
<dbReference type="InterPro" id="IPR041657">
    <property type="entry name" value="HTH_17"/>
</dbReference>
<reference evidence="2 3" key="1">
    <citation type="submission" date="2023-03" db="EMBL/GenBank/DDBJ databases">
        <title>Paludisphaera mucosa sp. nov. a novel planctomycete from northern fen.</title>
        <authorList>
            <person name="Ivanova A."/>
        </authorList>
    </citation>
    <scope>NUCLEOTIDE SEQUENCE [LARGE SCALE GENOMIC DNA]</scope>
    <source>
        <strain evidence="2 3">Pla2</strain>
    </source>
</reference>
<evidence type="ECO:0000313" key="3">
    <source>
        <dbReference type="Proteomes" id="UP001216907"/>
    </source>
</evidence>
<evidence type="ECO:0000313" key="2">
    <source>
        <dbReference type="EMBL" id="MDG3006082.1"/>
    </source>
</evidence>